<dbReference type="Proteomes" id="UP000015453">
    <property type="component" value="Unassembled WGS sequence"/>
</dbReference>
<dbReference type="PANTHER" id="PTHR11088">
    <property type="entry name" value="TRNA DIMETHYLALLYLTRANSFERASE"/>
    <property type="match status" value="1"/>
</dbReference>
<evidence type="ECO:0000256" key="1">
    <source>
        <dbReference type="ARBA" id="ARBA00005842"/>
    </source>
</evidence>
<dbReference type="AlphaFoldDB" id="S8CTF1"/>
<keyword evidence="7" id="KW-1185">Reference proteome</keyword>
<evidence type="ECO:0000256" key="3">
    <source>
        <dbReference type="ARBA" id="ARBA00022712"/>
    </source>
</evidence>
<comment type="caution">
    <text evidence="6">The sequence shown here is derived from an EMBL/GenBank/DDBJ whole genome shotgun (WGS) entry which is preliminary data.</text>
</comment>
<dbReference type="SUPFAM" id="SSF52540">
    <property type="entry name" value="P-loop containing nucleoside triphosphate hydrolases"/>
    <property type="match status" value="1"/>
</dbReference>
<dbReference type="Gene3D" id="3.40.50.300">
    <property type="entry name" value="P-loop containing nucleotide triphosphate hydrolases"/>
    <property type="match status" value="1"/>
</dbReference>
<keyword evidence="3" id="KW-0203">Cytokinin biosynthesis</keyword>
<dbReference type="GO" id="GO:0005739">
    <property type="term" value="C:mitochondrion"/>
    <property type="evidence" value="ECO:0007669"/>
    <property type="project" value="TreeGrafter"/>
</dbReference>
<name>S8CTF1_9LAMI</name>
<dbReference type="InterPro" id="IPR039657">
    <property type="entry name" value="Dimethylallyltransferase"/>
</dbReference>
<reference evidence="6 7" key="1">
    <citation type="journal article" date="2013" name="BMC Genomics">
        <title>The miniature genome of a carnivorous plant Genlisea aurea contains a low number of genes and short non-coding sequences.</title>
        <authorList>
            <person name="Leushkin E.V."/>
            <person name="Sutormin R.A."/>
            <person name="Nabieva E.R."/>
            <person name="Penin A.A."/>
            <person name="Kondrashov A.S."/>
            <person name="Logacheva M.D."/>
        </authorList>
    </citation>
    <scope>NUCLEOTIDE SEQUENCE [LARGE SCALE GENOMIC DNA]</scope>
</reference>
<sequence length="275" mass="30673">MSSLGSIKSFHALQQQWKRKVVVVVMGATGTGKSKLAIELAQRFDGEVINCDKIQVHKGMDIVTNKVSEDESMGIPHHLLSFVDPLRDFPPQDFVMHGTPIIHRLITNGKLPIVAGGSTSFIQALLKESKANYEFYGIWIDVSLPVLYPILSARVDEMVSRGAVEEVREFYDTYGDATSGVAQAIGVPELRKYFKSEATLRECMDEMKINTWMLSGRQRQKITALSEDLGGLTERVDATRFATERSPNAWKVSVLDPSIEIVNKFLMNEVRQGPA</sequence>
<dbReference type="PANTHER" id="PTHR11088:SF59">
    <property type="entry name" value="ADENYLATE ISOPENTENYLTRANSFERASE"/>
    <property type="match status" value="1"/>
</dbReference>
<accession>S8CTF1</accession>
<evidence type="ECO:0000256" key="5">
    <source>
        <dbReference type="ARBA" id="ARBA00022840"/>
    </source>
</evidence>
<organism evidence="6 7">
    <name type="scientific">Genlisea aurea</name>
    <dbReference type="NCBI Taxonomy" id="192259"/>
    <lineage>
        <taxon>Eukaryota</taxon>
        <taxon>Viridiplantae</taxon>
        <taxon>Streptophyta</taxon>
        <taxon>Embryophyta</taxon>
        <taxon>Tracheophyta</taxon>
        <taxon>Spermatophyta</taxon>
        <taxon>Magnoliopsida</taxon>
        <taxon>eudicotyledons</taxon>
        <taxon>Gunneridae</taxon>
        <taxon>Pentapetalae</taxon>
        <taxon>asterids</taxon>
        <taxon>lamiids</taxon>
        <taxon>Lamiales</taxon>
        <taxon>Lentibulariaceae</taxon>
        <taxon>Genlisea</taxon>
    </lineage>
</organism>
<evidence type="ECO:0000313" key="6">
    <source>
        <dbReference type="EMBL" id="EPS70125.1"/>
    </source>
</evidence>
<proteinExistence type="inferred from homology"/>
<keyword evidence="5" id="KW-0067">ATP-binding</keyword>
<dbReference type="InterPro" id="IPR027417">
    <property type="entry name" value="P-loop_NTPase"/>
</dbReference>
<comment type="similarity">
    <text evidence="1">Belongs to the IPP transferase family.</text>
</comment>
<dbReference type="GO" id="GO:0009691">
    <property type="term" value="P:cytokinin biosynthetic process"/>
    <property type="evidence" value="ECO:0007669"/>
    <property type="project" value="UniProtKB-KW"/>
</dbReference>
<dbReference type="EMBL" id="AUSU01001818">
    <property type="protein sequence ID" value="EPS70125.1"/>
    <property type="molecule type" value="Genomic_DNA"/>
</dbReference>
<protein>
    <recommendedName>
        <fullName evidence="8">Adenylate isopentenyltransferase</fullName>
    </recommendedName>
</protein>
<dbReference type="Gene3D" id="1.10.287.890">
    <property type="entry name" value="Crystal structure of tRNA isopentenylpyrophosphate transferase (bh2366) domain"/>
    <property type="match status" value="1"/>
</dbReference>
<dbReference type="GO" id="GO:0006400">
    <property type="term" value="P:tRNA modification"/>
    <property type="evidence" value="ECO:0007669"/>
    <property type="project" value="TreeGrafter"/>
</dbReference>
<dbReference type="GO" id="GO:0052381">
    <property type="term" value="F:tRNA dimethylallyltransferase activity"/>
    <property type="evidence" value="ECO:0007669"/>
    <property type="project" value="TreeGrafter"/>
</dbReference>
<evidence type="ECO:0000256" key="4">
    <source>
        <dbReference type="ARBA" id="ARBA00022741"/>
    </source>
</evidence>
<evidence type="ECO:0008006" key="8">
    <source>
        <dbReference type="Google" id="ProtNLM"/>
    </source>
</evidence>
<evidence type="ECO:0000313" key="7">
    <source>
        <dbReference type="Proteomes" id="UP000015453"/>
    </source>
</evidence>
<keyword evidence="4" id="KW-0547">Nucleotide-binding</keyword>
<keyword evidence="2" id="KW-0808">Transferase</keyword>
<dbReference type="GO" id="GO:0005524">
    <property type="term" value="F:ATP binding"/>
    <property type="evidence" value="ECO:0007669"/>
    <property type="project" value="UniProtKB-KW"/>
</dbReference>
<gene>
    <name evidence="6" type="ORF">M569_04646</name>
</gene>
<dbReference type="OrthoDB" id="775260at2759"/>
<evidence type="ECO:0000256" key="2">
    <source>
        <dbReference type="ARBA" id="ARBA00022679"/>
    </source>
</evidence>
<dbReference type="Pfam" id="PF01715">
    <property type="entry name" value="IPPT"/>
    <property type="match status" value="2"/>
</dbReference>